<dbReference type="PANTHER" id="PTHR21367">
    <property type="entry name" value="ARGININE-TRNA-PROTEIN TRANSFERASE 1"/>
    <property type="match status" value="1"/>
</dbReference>
<dbReference type="Pfam" id="PF04377">
    <property type="entry name" value="ATE_C"/>
    <property type="match status" value="1"/>
</dbReference>
<evidence type="ECO:0000256" key="1">
    <source>
        <dbReference type="ARBA" id="ARBA00022490"/>
    </source>
</evidence>
<dbReference type="GO" id="GO:0004057">
    <property type="term" value="F:arginyl-tRNA--protein transferase activity"/>
    <property type="evidence" value="ECO:0007669"/>
    <property type="project" value="InterPro"/>
</dbReference>
<comment type="function">
    <text evidence="4">Functions in the N-end rule pathway of protein degradation where it conjugates Leu from its aminoacyl-tRNA to the N-termini of proteins containing an N-terminal aspartate or glutamate.</text>
</comment>
<dbReference type="NCBIfam" id="NF002346">
    <property type="entry name" value="PRK01305.2-3"/>
    <property type="match status" value="1"/>
</dbReference>
<dbReference type="AlphaFoldDB" id="A0A0T5Z0U8"/>
<evidence type="ECO:0000313" key="9">
    <source>
        <dbReference type="Proteomes" id="UP000051276"/>
    </source>
</evidence>
<dbReference type="PIRSF" id="PIRSF037208">
    <property type="entry name" value="ATE_pro_prd"/>
    <property type="match status" value="1"/>
</dbReference>
<dbReference type="InterPro" id="IPR007471">
    <property type="entry name" value="N-end_Aminoacyl_Trfase_N"/>
</dbReference>
<feature type="domain" description="N-end aminoacyl transferase N-terminal" evidence="5">
    <location>
        <begin position="21"/>
        <end position="91"/>
    </location>
</feature>
<dbReference type="Proteomes" id="UP000051634">
    <property type="component" value="Unassembled WGS sequence"/>
</dbReference>
<evidence type="ECO:0000313" key="8">
    <source>
        <dbReference type="EMBL" id="KRT57318.1"/>
    </source>
</evidence>
<evidence type="ECO:0000313" key="7">
    <source>
        <dbReference type="EMBL" id="KRT56110.1"/>
    </source>
</evidence>
<dbReference type="GO" id="GO:0005737">
    <property type="term" value="C:cytoplasm"/>
    <property type="evidence" value="ECO:0007669"/>
    <property type="project" value="UniProtKB-SubCell"/>
</dbReference>
<comment type="catalytic activity">
    <reaction evidence="4">
        <text>N-terminal L-aspartyl-[protein] + L-leucyl-tRNA(Leu) = N-terminal L-leucyl-L-aspartyl-[protein] + tRNA(Leu) + H(+)</text>
        <dbReference type="Rhea" id="RHEA:50420"/>
        <dbReference type="Rhea" id="RHEA-COMP:9613"/>
        <dbReference type="Rhea" id="RHEA-COMP:9622"/>
        <dbReference type="Rhea" id="RHEA-COMP:12669"/>
        <dbReference type="Rhea" id="RHEA-COMP:12674"/>
        <dbReference type="ChEBI" id="CHEBI:15378"/>
        <dbReference type="ChEBI" id="CHEBI:64720"/>
        <dbReference type="ChEBI" id="CHEBI:78442"/>
        <dbReference type="ChEBI" id="CHEBI:78494"/>
        <dbReference type="ChEBI" id="CHEBI:133042"/>
        <dbReference type="EC" id="2.3.2.29"/>
    </reaction>
</comment>
<dbReference type="PANTHER" id="PTHR21367:SF1">
    <property type="entry name" value="ARGINYL-TRNA--PROTEIN TRANSFERASE 1"/>
    <property type="match status" value="1"/>
</dbReference>
<dbReference type="PATRIC" id="fig|54398.3.peg.1994"/>
<keyword evidence="1 4" id="KW-0963">Cytoplasm</keyword>
<feature type="domain" description="N-end rule aminoacyl transferase C-terminal" evidence="6">
    <location>
        <begin position="112"/>
        <end position="232"/>
    </location>
</feature>
<dbReference type="EMBL" id="LDXT01000066">
    <property type="protein sequence ID" value="KRT56110.1"/>
    <property type="molecule type" value="Genomic_DNA"/>
</dbReference>
<dbReference type="Pfam" id="PF04376">
    <property type="entry name" value="ATE_N"/>
    <property type="match status" value="1"/>
</dbReference>
<dbReference type="SUPFAM" id="SSF55729">
    <property type="entry name" value="Acyl-CoA N-acyltransferases (Nat)"/>
    <property type="match status" value="1"/>
</dbReference>
<dbReference type="HAMAP" id="MF_00689">
    <property type="entry name" value="Bpt"/>
    <property type="match status" value="1"/>
</dbReference>
<name>A0A0T5Z0U8_9GAMM</name>
<gene>
    <name evidence="4" type="primary">bpt</name>
    <name evidence="7" type="ORF">Ga0074115_13160</name>
    <name evidence="8" type="ORF">Ga0076813_11339</name>
</gene>
<sequence length="250" mass="29055">MIDDPTFPSNPALALYLSQPHDCSYLPGRQTRTLFLDPAAQIDQPIYQALIDRGYRRSGRFLYQPACPDCSACISLRLPVRDFQPTRSQRRCWKRNAGRFCITARPPQLESEQFALYQKYLAQRHPDSSMDYSNPDQYIEFLHSEWGETRFYEFRLGDQLAAVVVTDHLPDGLSSVYTFFDPDLQADGIGIFALLWQIEHARQLGLKWVYPGFWIRDCQKMRYKSEFRPLEAWSGQGWVRFAPGEPLLAD</sequence>
<dbReference type="RefSeq" id="WP_057955126.1">
    <property type="nucleotide sequence ID" value="NZ_KQ556869.1"/>
</dbReference>
<comment type="caution">
    <text evidence="7">The sequence shown here is derived from an EMBL/GenBank/DDBJ whole genome shotgun (WGS) entry which is preliminary data.</text>
</comment>
<proteinExistence type="inferred from homology"/>
<reference evidence="9 10" key="1">
    <citation type="submission" date="2015-11" db="EMBL/GenBank/DDBJ databases">
        <title>The genome of Candidatus Endoriftia persephone in Ridgeia piscesae and population structure of the North Eastern Pacific vestimentiferan symbionts.</title>
        <authorList>
            <person name="Perez M."/>
            <person name="Juniper K.S."/>
        </authorList>
    </citation>
    <scope>NUCLEOTIDE SEQUENCE [LARGE SCALE GENOMIC DNA]</scope>
    <source>
        <strain evidence="8">Ind10</strain>
        <strain evidence="7">Ind11</strain>
    </source>
</reference>
<dbReference type="STRING" id="54398.Ga0074115_13160"/>
<keyword evidence="3 4" id="KW-0012">Acyltransferase</keyword>
<accession>A0A0T5Z0U8</accession>
<comment type="catalytic activity">
    <reaction evidence="4">
        <text>N-terminal L-glutamyl-[protein] + L-leucyl-tRNA(Leu) = N-terminal L-leucyl-L-glutamyl-[protein] + tRNA(Leu) + H(+)</text>
        <dbReference type="Rhea" id="RHEA:50412"/>
        <dbReference type="Rhea" id="RHEA-COMP:9613"/>
        <dbReference type="Rhea" id="RHEA-COMP:9622"/>
        <dbReference type="Rhea" id="RHEA-COMP:12664"/>
        <dbReference type="Rhea" id="RHEA-COMP:12668"/>
        <dbReference type="ChEBI" id="CHEBI:15378"/>
        <dbReference type="ChEBI" id="CHEBI:64721"/>
        <dbReference type="ChEBI" id="CHEBI:78442"/>
        <dbReference type="ChEBI" id="CHEBI:78494"/>
        <dbReference type="ChEBI" id="CHEBI:133041"/>
        <dbReference type="EC" id="2.3.2.29"/>
    </reaction>
</comment>
<evidence type="ECO:0000313" key="10">
    <source>
        <dbReference type="Proteomes" id="UP000051634"/>
    </source>
</evidence>
<dbReference type="NCBIfam" id="NF002342">
    <property type="entry name" value="PRK01305.1-3"/>
    <property type="match status" value="1"/>
</dbReference>
<dbReference type="InterPro" id="IPR017138">
    <property type="entry name" value="Asp_Glu_LeuTrfase"/>
</dbReference>
<keyword evidence="2 4" id="KW-0808">Transferase</keyword>
<keyword evidence="10" id="KW-1185">Reference proteome</keyword>
<evidence type="ECO:0000259" key="5">
    <source>
        <dbReference type="Pfam" id="PF04376"/>
    </source>
</evidence>
<evidence type="ECO:0000256" key="3">
    <source>
        <dbReference type="ARBA" id="ARBA00023315"/>
    </source>
</evidence>
<dbReference type="InterPro" id="IPR016181">
    <property type="entry name" value="Acyl_CoA_acyltransferase"/>
</dbReference>
<dbReference type="OrthoDB" id="9782022at2"/>
<dbReference type="EMBL" id="LMXI01000561">
    <property type="protein sequence ID" value="KRT57318.1"/>
    <property type="molecule type" value="Genomic_DNA"/>
</dbReference>
<dbReference type="InterPro" id="IPR030700">
    <property type="entry name" value="N-end_Aminoacyl_Trfase"/>
</dbReference>
<comment type="similarity">
    <text evidence="4">Belongs to the R-transferase family. Bpt subfamily.</text>
</comment>
<dbReference type="NCBIfam" id="NF002341">
    <property type="entry name" value="PRK01305.1-1"/>
    <property type="match status" value="1"/>
</dbReference>
<comment type="subcellular location">
    <subcellularLocation>
        <location evidence="4">Cytoplasm</location>
    </subcellularLocation>
</comment>
<dbReference type="GO" id="GO:0071596">
    <property type="term" value="P:ubiquitin-dependent protein catabolic process via the N-end rule pathway"/>
    <property type="evidence" value="ECO:0007669"/>
    <property type="project" value="InterPro"/>
</dbReference>
<dbReference type="GO" id="GO:0008914">
    <property type="term" value="F:leucyl-tRNA--protein transferase activity"/>
    <property type="evidence" value="ECO:0007669"/>
    <property type="project" value="UniProtKB-UniRule"/>
</dbReference>
<dbReference type="EC" id="2.3.2.29" evidence="4"/>
<evidence type="ECO:0000256" key="4">
    <source>
        <dbReference type="HAMAP-Rule" id="MF_00689"/>
    </source>
</evidence>
<organism evidence="7 10">
    <name type="scientific">endosymbiont of Ridgeia piscesae</name>
    <dbReference type="NCBI Taxonomy" id="54398"/>
    <lineage>
        <taxon>Bacteria</taxon>
        <taxon>Pseudomonadati</taxon>
        <taxon>Pseudomonadota</taxon>
        <taxon>Gammaproteobacteria</taxon>
        <taxon>sulfur-oxidizing symbionts</taxon>
    </lineage>
</organism>
<dbReference type="InterPro" id="IPR007472">
    <property type="entry name" value="N-end_Aminoacyl_Trfase_C"/>
</dbReference>
<evidence type="ECO:0000256" key="2">
    <source>
        <dbReference type="ARBA" id="ARBA00022679"/>
    </source>
</evidence>
<protein>
    <recommendedName>
        <fullName evidence="4">Aspartate/glutamate leucyltransferase</fullName>
        <ecNumber evidence="4">2.3.2.29</ecNumber>
    </recommendedName>
</protein>
<dbReference type="Proteomes" id="UP000051276">
    <property type="component" value="Unassembled WGS sequence"/>
</dbReference>
<evidence type="ECO:0000259" key="6">
    <source>
        <dbReference type="Pfam" id="PF04377"/>
    </source>
</evidence>